<evidence type="ECO:0000313" key="2">
    <source>
        <dbReference type="Proteomes" id="UP000321306"/>
    </source>
</evidence>
<dbReference type="EMBL" id="BJXB01000012">
    <property type="protein sequence ID" value="GEM47208.1"/>
    <property type="molecule type" value="Genomic_DNA"/>
</dbReference>
<keyword evidence="2" id="KW-1185">Reference proteome</keyword>
<proteinExistence type="predicted"/>
<dbReference type="RefSeq" id="WP_146885280.1">
    <property type="nucleotide sequence ID" value="NZ_BJXB01000012.1"/>
</dbReference>
<dbReference type="Proteomes" id="UP000321306">
    <property type="component" value="Unassembled WGS sequence"/>
</dbReference>
<comment type="caution">
    <text evidence="1">The sequence shown here is derived from an EMBL/GenBank/DDBJ whole genome shotgun (WGS) entry which is preliminary data.</text>
</comment>
<gene>
    <name evidence="1" type="ORF">DC3_28430</name>
</gene>
<sequence>MFFRRIHNRTQVNTDRHTIQLEIRSVRDGVVVCRGSNDTVRDSFGTVITVESLIGDWLPGFRQHNTVSLQHNIPVLRGIKGSPQIGVALRVDFNPQLEVTIKVTDPETLRLLEAGKIGGASLEFLPLPEGTRTRVAADGSSEEVYYRLSSDPEFCGISLVDLPSVPRADLLAFRADLPNWAFAVIDPRVLNGEITDPEMMNRLRWFPHHDIRAPTRDVDMRAVAETLRVLNQPDSIQIPPEASLTREQIISQAAAHLSRHTQHGIGTRTQEEVMDYKKWIKYRVQQLVLEGMSAADALKKAQGEYVTQRPQQRAEVEALTVDGLELEAAQPQTVVEVRTTQPVAPAQPAEQPAAPAQPAAAATPVVHTPQVVAPNIDVRAQVTDEQLTRALSALAAQPENPMAAIAAGFHARARQNDLTPEQILHEAIAATVLPGLQQRERDAQAVQRVYNIMQQHGIQQRALTLEANGAVMYEDMARQFIIRPENDIYARNWFGTLPMGGVVTREFPRMDRGGMAFTWGRNTNTTAIADAGNPNNDTFSITVQNLDGYVNIDDSFALFNAQGTSYVSSNLLPAMRGTAQEQEDAAFFMSTGIAPYPTAFTGLHQVAGATTVTPSTNGDAFTLDVLDSIVTAMPTRFRKNPSRLKILLPVELADDFAKLVRNRATGAGDAYLGATPAGQATVPVGPTPIGYYRQIPVYAVYHLTMGETQGTAVGICGTIMCIHQDIPMIGDAVQLRMEVVRERGFKSILQLQEYVGLGYQFPSAIVRRRGVKRAA</sequence>
<protein>
    <submittedName>
        <fullName evidence="1">Uncharacterized protein</fullName>
    </submittedName>
</protein>
<accession>A0A511N419</accession>
<name>A0A511N419_DEIC1</name>
<reference evidence="1 2" key="1">
    <citation type="submission" date="2019-07" db="EMBL/GenBank/DDBJ databases">
        <title>Whole genome shotgun sequence of Deinococcus cellulosilyticus NBRC 106333.</title>
        <authorList>
            <person name="Hosoyama A."/>
            <person name="Uohara A."/>
            <person name="Ohji S."/>
            <person name="Ichikawa N."/>
        </authorList>
    </citation>
    <scope>NUCLEOTIDE SEQUENCE [LARGE SCALE GENOMIC DNA]</scope>
    <source>
        <strain evidence="1 2">NBRC 106333</strain>
    </source>
</reference>
<dbReference type="AlphaFoldDB" id="A0A511N419"/>
<evidence type="ECO:0000313" key="1">
    <source>
        <dbReference type="EMBL" id="GEM47208.1"/>
    </source>
</evidence>
<organism evidence="1 2">
    <name type="scientific">Deinococcus cellulosilyticus (strain DSM 18568 / NBRC 106333 / KACC 11606 / 5516J-15)</name>
    <dbReference type="NCBI Taxonomy" id="1223518"/>
    <lineage>
        <taxon>Bacteria</taxon>
        <taxon>Thermotogati</taxon>
        <taxon>Deinococcota</taxon>
        <taxon>Deinococci</taxon>
        <taxon>Deinococcales</taxon>
        <taxon>Deinococcaceae</taxon>
        <taxon>Deinococcus</taxon>
    </lineage>
</organism>
<dbReference type="OrthoDB" id="9967179at2"/>